<dbReference type="AlphaFoldDB" id="A0A7S3R856"/>
<keyword evidence="2" id="KW-0489">Methyltransferase</keyword>
<dbReference type="InterPro" id="IPR029063">
    <property type="entry name" value="SAM-dependent_MTases_sf"/>
</dbReference>
<evidence type="ECO:0000256" key="3">
    <source>
        <dbReference type="ARBA" id="ARBA00022679"/>
    </source>
</evidence>
<comment type="similarity">
    <text evidence="1">Belongs to the methyltransferase superfamily.</text>
</comment>
<gene>
    <name evidence="5" type="ORF">DTER00134_LOCUS20484</name>
</gene>
<dbReference type="Pfam" id="PF13847">
    <property type="entry name" value="Methyltransf_31"/>
    <property type="match status" value="1"/>
</dbReference>
<dbReference type="EMBL" id="HBIP01033559">
    <property type="protein sequence ID" value="CAE0505411.1"/>
    <property type="molecule type" value="Transcribed_RNA"/>
</dbReference>
<sequence length="218" mass="24167">MADYSSNAYWKGRSREQTDIEWHCAYKTLHAVLVPHISKERCSVLVCGSGASTFPEELYDGGVNDVMVVDFNEEALEELRARNASGRSGLRIEQADIGNGLELSSREVGFDLVIDKGTIDCILSQSGGFPRAVNALQAMYSYMKTPATLVLVSHSPPQDRMDLFRSVYWHEVKVQVVRPPAVQDLVSGKHSEECLEDVPESAALCYEPGMSFVYSLVK</sequence>
<evidence type="ECO:0000256" key="2">
    <source>
        <dbReference type="ARBA" id="ARBA00022603"/>
    </source>
</evidence>
<dbReference type="Gene3D" id="3.40.50.150">
    <property type="entry name" value="Vaccinia Virus protein VP39"/>
    <property type="match status" value="1"/>
</dbReference>
<name>A0A7S3R856_DUNTE</name>
<organism evidence="5">
    <name type="scientific">Dunaliella tertiolecta</name>
    <name type="common">Green alga</name>
    <dbReference type="NCBI Taxonomy" id="3047"/>
    <lineage>
        <taxon>Eukaryota</taxon>
        <taxon>Viridiplantae</taxon>
        <taxon>Chlorophyta</taxon>
        <taxon>core chlorophytes</taxon>
        <taxon>Chlorophyceae</taxon>
        <taxon>CS clade</taxon>
        <taxon>Chlamydomonadales</taxon>
        <taxon>Dunaliellaceae</taxon>
        <taxon>Dunaliella</taxon>
    </lineage>
</organism>
<evidence type="ECO:0000256" key="1">
    <source>
        <dbReference type="ARBA" id="ARBA00008361"/>
    </source>
</evidence>
<dbReference type="GO" id="GO:0008168">
    <property type="term" value="F:methyltransferase activity"/>
    <property type="evidence" value="ECO:0007669"/>
    <property type="project" value="UniProtKB-KW"/>
</dbReference>
<keyword evidence="3" id="KW-0808">Transferase</keyword>
<dbReference type="CDD" id="cd02440">
    <property type="entry name" value="AdoMet_MTases"/>
    <property type="match status" value="1"/>
</dbReference>
<evidence type="ECO:0000313" key="5">
    <source>
        <dbReference type="EMBL" id="CAE0505411.1"/>
    </source>
</evidence>
<dbReference type="SUPFAM" id="SSF53335">
    <property type="entry name" value="S-adenosyl-L-methionine-dependent methyltransferases"/>
    <property type="match status" value="1"/>
</dbReference>
<dbReference type="PANTHER" id="PTHR12176:SF80">
    <property type="entry name" value="EEF1A LYSINE METHYLTRANSFERASE 4"/>
    <property type="match status" value="1"/>
</dbReference>
<reference evidence="5" key="1">
    <citation type="submission" date="2021-01" db="EMBL/GenBank/DDBJ databases">
        <authorList>
            <person name="Corre E."/>
            <person name="Pelletier E."/>
            <person name="Niang G."/>
            <person name="Scheremetjew M."/>
            <person name="Finn R."/>
            <person name="Kale V."/>
            <person name="Holt S."/>
            <person name="Cochrane G."/>
            <person name="Meng A."/>
            <person name="Brown T."/>
            <person name="Cohen L."/>
        </authorList>
    </citation>
    <scope>NUCLEOTIDE SEQUENCE</scope>
    <source>
        <strain evidence="5">CCMP1320</strain>
    </source>
</reference>
<dbReference type="InterPro" id="IPR025714">
    <property type="entry name" value="Methyltranfer_dom"/>
</dbReference>
<dbReference type="PANTHER" id="PTHR12176">
    <property type="entry name" value="SAM-DEPENDENT METHYLTRANSFERASE SUPERFAMILY PROTEIN"/>
    <property type="match status" value="1"/>
</dbReference>
<feature type="domain" description="Methyltransferase" evidence="4">
    <location>
        <begin position="39"/>
        <end position="155"/>
    </location>
</feature>
<protein>
    <recommendedName>
        <fullName evidence="4">Methyltransferase domain-containing protein</fullName>
    </recommendedName>
</protein>
<evidence type="ECO:0000259" key="4">
    <source>
        <dbReference type="Pfam" id="PF13847"/>
    </source>
</evidence>
<proteinExistence type="inferred from homology"/>
<dbReference type="GO" id="GO:0032259">
    <property type="term" value="P:methylation"/>
    <property type="evidence" value="ECO:0007669"/>
    <property type="project" value="UniProtKB-KW"/>
</dbReference>
<accession>A0A7S3R856</accession>
<dbReference type="InterPro" id="IPR051419">
    <property type="entry name" value="Lys/N-term_MeTrsfase_sf"/>
</dbReference>